<dbReference type="EMBL" id="MG012795">
    <property type="protein sequence ID" value="AUL80290.1"/>
    <property type="molecule type" value="Genomic_DNA"/>
</dbReference>
<accession>A0A2I6J1H4</accession>
<proteinExistence type="predicted"/>
<reference evidence="2" key="1">
    <citation type="journal article" date="2018" name="Emerg. Infect. Dis.">
        <title>Ocular Vaccinia Infection in Dairy Worker, Brazil.</title>
        <authorList>
            <person name="Teixeira Lima M."/>
            <person name="Pereira Oliveira G."/>
            <person name="Bretas de Oliveira D."/>
            <person name="Mesquita Vaz S."/>
            <person name="de Souza Trindade G."/>
            <person name="Santos Abrahao J."/>
            <person name="Geessien Kroon E."/>
        </authorList>
    </citation>
    <scope>NUCLEOTIDE SEQUENCE [LARGE SCALE GENOMIC DNA]</scope>
    <source>
        <strain evidence="2">CEyV1</strain>
    </source>
</reference>
<protein>
    <submittedName>
        <fullName evidence="2">Viral DNA polymerase processivity factor</fullName>
    </submittedName>
</protein>
<keyword evidence="1" id="KW-0235">DNA replication</keyword>
<evidence type="ECO:0000256" key="1">
    <source>
        <dbReference type="ARBA" id="ARBA00022705"/>
    </source>
</evidence>
<evidence type="ECO:0000313" key="2">
    <source>
        <dbReference type="EMBL" id="AUL80290.1"/>
    </source>
</evidence>
<dbReference type="Pfam" id="PF05941">
    <property type="entry name" value="Chordopox_A20R"/>
    <property type="match status" value="1"/>
</dbReference>
<name>A0A2I6J1H4_VACCV</name>
<dbReference type="Proteomes" id="UP000270450">
    <property type="component" value="Segment"/>
</dbReference>
<sequence>MYIESIKVDRIGDNIFMPIVITKSGKKILVKDVDLLIRSKVREHTFVKVKKKNTFSILYGYDGNGTETRGAVIKRIIETKGRNCYVNGKYFSKVGSAGLKQLTNKLDINECATVDELVDEINKSGTVKRKLKNQSAVDLSRECLGYPEADFITLVNNMRFKIENCKVVNFNIENTNCLNNPSIETIYRNFNQFVSIFNVVTDVKKRLFE</sequence>
<dbReference type="GO" id="GO:0006260">
    <property type="term" value="P:DNA replication"/>
    <property type="evidence" value="ECO:0007669"/>
    <property type="project" value="UniProtKB-KW"/>
</dbReference>
<dbReference type="InterPro" id="IPR010267">
    <property type="entry name" value="Chordopox_A20R"/>
</dbReference>
<organism evidence="2">
    <name type="scientific">Vaccinia virus</name>
    <name type="common">VACV</name>
    <name type="synonym">Orthopoxvirus vaccinia</name>
    <dbReference type="NCBI Taxonomy" id="10245"/>
    <lineage>
        <taxon>Viruses</taxon>
        <taxon>Varidnaviria</taxon>
        <taxon>Bamfordvirae</taxon>
        <taxon>Nucleocytoviricota</taxon>
        <taxon>Pokkesviricetes</taxon>
        <taxon>Chitovirales</taxon>
        <taxon>Poxviridae</taxon>
        <taxon>Chordopoxvirinae</taxon>
        <taxon>Orthopoxvirus</taxon>
    </lineage>
</organism>